<dbReference type="PANTHER" id="PTHR46797">
    <property type="entry name" value="HTH-TYPE TRANSCRIPTIONAL REGULATOR"/>
    <property type="match status" value="1"/>
</dbReference>
<keyword evidence="3" id="KW-0804">Transcription</keyword>
<comment type="caution">
    <text evidence="5">The sequence shown here is derived from an EMBL/GenBank/DDBJ whole genome shotgun (WGS) entry which is preliminary data.</text>
</comment>
<dbReference type="Gene3D" id="1.10.260.40">
    <property type="entry name" value="lambda repressor-like DNA-binding domains"/>
    <property type="match status" value="1"/>
</dbReference>
<keyword evidence="1" id="KW-0805">Transcription regulation</keyword>
<dbReference type="CDD" id="cd00093">
    <property type="entry name" value="HTH_XRE"/>
    <property type="match status" value="1"/>
</dbReference>
<dbReference type="EMBL" id="JBHLYR010000053">
    <property type="protein sequence ID" value="MFB9993760.1"/>
    <property type="molecule type" value="Genomic_DNA"/>
</dbReference>
<dbReference type="Pfam" id="PF01381">
    <property type="entry name" value="HTH_3"/>
    <property type="match status" value="1"/>
</dbReference>
<evidence type="ECO:0000256" key="1">
    <source>
        <dbReference type="ARBA" id="ARBA00023015"/>
    </source>
</evidence>
<keyword evidence="6" id="KW-1185">Reference proteome</keyword>
<accession>A0ABV6B241</accession>
<keyword evidence="2" id="KW-0238">DNA-binding</keyword>
<organism evidence="5 6">
    <name type="scientific">Deinococcus oregonensis</name>
    <dbReference type="NCBI Taxonomy" id="1805970"/>
    <lineage>
        <taxon>Bacteria</taxon>
        <taxon>Thermotogati</taxon>
        <taxon>Deinococcota</taxon>
        <taxon>Deinococci</taxon>
        <taxon>Deinococcales</taxon>
        <taxon>Deinococcaceae</taxon>
        <taxon>Deinococcus</taxon>
    </lineage>
</organism>
<dbReference type="InterPro" id="IPR001387">
    <property type="entry name" value="Cro/C1-type_HTH"/>
</dbReference>
<dbReference type="InterPro" id="IPR050807">
    <property type="entry name" value="TransReg_Diox_bact_type"/>
</dbReference>
<name>A0ABV6B241_9DEIO</name>
<evidence type="ECO:0000313" key="6">
    <source>
        <dbReference type="Proteomes" id="UP001589733"/>
    </source>
</evidence>
<feature type="domain" description="HTH cro/C1-type" evidence="4">
    <location>
        <begin position="16"/>
        <end position="70"/>
    </location>
</feature>
<dbReference type="Proteomes" id="UP001589733">
    <property type="component" value="Unassembled WGS sequence"/>
</dbReference>
<evidence type="ECO:0000256" key="2">
    <source>
        <dbReference type="ARBA" id="ARBA00023125"/>
    </source>
</evidence>
<dbReference type="InterPro" id="IPR010982">
    <property type="entry name" value="Lambda_DNA-bd_dom_sf"/>
</dbReference>
<evidence type="ECO:0000313" key="5">
    <source>
        <dbReference type="EMBL" id="MFB9993760.1"/>
    </source>
</evidence>
<dbReference type="PROSITE" id="PS50943">
    <property type="entry name" value="HTH_CROC1"/>
    <property type="match status" value="1"/>
</dbReference>
<evidence type="ECO:0000259" key="4">
    <source>
        <dbReference type="PROSITE" id="PS50943"/>
    </source>
</evidence>
<dbReference type="SUPFAM" id="SSF47413">
    <property type="entry name" value="lambda repressor-like DNA-binding domains"/>
    <property type="match status" value="1"/>
</dbReference>
<dbReference type="SMART" id="SM00530">
    <property type="entry name" value="HTH_XRE"/>
    <property type="match status" value="1"/>
</dbReference>
<sequence>MTNEPPSVRLRLAENMRRLRHERAWSQEDLAAKAQLHRNQIGAMERGKNSVGIDIIDRIALTFGVSIGELLD</sequence>
<reference evidence="5 6" key="1">
    <citation type="submission" date="2024-09" db="EMBL/GenBank/DDBJ databases">
        <authorList>
            <person name="Sun Q."/>
            <person name="Mori K."/>
        </authorList>
    </citation>
    <scope>NUCLEOTIDE SEQUENCE [LARGE SCALE GENOMIC DNA]</scope>
    <source>
        <strain evidence="5 6">JCM 13503</strain>
    </source>
</reference>
<proteinExistence type="predicted"/>
<protein>
    <submittedName>
        <fullName evidence="5">Helix-turn-helix domain-containing protein</fullName>
    </submittedName>
</protein>
<dbReference type="PANTHER" id="PTHR46797:SF23">
    <property type="entry name" value="HTH-TYPE TRANSCRIPTIONAL REGULATOR SUTR"/>
    <property type="match status" value="1"/>
</dbReference>
<dbReference type="RefSeq" id="WP_157452121.1">
    <property type="nucleotide sequence ID" value="NZ_JBHLYR010000053.1"/>
</dbReference>
<evidence type="ECO:0000256" key="3">
    <source>
        <dbReference type="ARBA" id="ARBA00023163"/>
    </source>
</evidence>
<gene>
    <name evidence="5" type="ORF">ACFFLM_17515</name>
</gene>